<dbReference type="InterPro" id="IPR005064">
    <property type="entry name" value="BUG"/>
</dbReference>
<dbReference type="PANTHER" id="PTHR42928:SF5">
    <property type="entry name" value="BLR1237 PROTEIN"/>
    <property type="match status" value="1"/>
</dbReference>
<keyword evidence="3" id="KW-1185">Reference proteome</keyword>
<evidence type="ECO:0000313" key="3">
    <source>
        <dbReference type="Proteomes" id="UP000575083"/>
    </source>
</evidence>
<protein>
    <submittedName>
        <fullName evidence="2">Tripartite-type tricarboxylate transporter receptor subunit TctC</fullName>
    </submittedName>
</protein>
<reference evidence="2 3" key="1">
    <citation type="submission" date="2020-08" db="EMBL/GenBank/DDBJ databases">
        <title>Functional genomics of gut bacteria from endangered species of beetles.</title>
        <authorList>
            <person name="Carlos-Shanley C."/>
        </authorList>
    </citation>
    <scope>NUCLEOTIDE SEQUENCE [LARGE SCALE GENOMIC DNA]</scope>
    <source>
        <strain evidence="2 3">S00198</strain>
    </source>
</reference>
<dbReference type="Gene3D" id="3.40.190.10">
    <property type="entry name" value="Periplasmic binding protein-like II"/>
    <property type="match status" value="1"/>
</dbReference>
<dbReference type="AlphaFoldDB" id="A0A7X0PL66"/>
<evidence type="ECO:0000256" key="1">
    <source>
        <dbReference type="ARBA" id="ARBA00006987"/>
    </source>
</evidence>
<sequence>MAAAKAAPGKLTYASSGDGSPQHLAGLMFTTRTKTDLLHVPYKGGAPAINDALAGTVDMLFAVLPEALPHIQSGKLHALGLMASQRTTTLPQTPTMAEAGAPEMNLSAWVGLLAPAKTPQPVIDRLQRAAHAALADPDTKAKLAASGMEVAPGTSQQLKDAITQEIKVHAELVKAAGLVPQ</sequence>
<comment type="similarity">
    <text evidence="1">Belongs to the UPF0065 (bug) family.</text>
</comment>
<dbReference type="Proteomes" id="UP000575083">
    <property type="component" value="Unassembled WGS sequence"/>
</dbReference>
<dbReference type="EMBL" id="JACHLK010000024">
    <property type="protein sequence ID" value="MBB6563861.1"/>
    <property type="molecule type" value="Genomic_DNA"/>
</dbReference>
<gene>
    <name evidence="2" type="ORF">HNP48_006587</name>
</gene>
<name>A0A7X0PL66_9BURK</name>
<dbReference type="Pfam" id="PF03401">
    <property type="entry name" value="TctC"/>
    <property type="match status" value="1"/>
</dbReference>
<proteinExistence type="inferred from homology"/>
<keyword evidence="2" id="KW-0675">Receptor</keyword>
<organism evidence="2 3">
    <name type="scientific">Acidovorax soli</name>
    <dbReference type="NCBI Taxonomy" id="592050"/>
    <lineage>
        <taxon>Bacteria</taxon>
        <taxon>Pseudomonadati</taxon>
        <taxon>Pseudomonadota</taxon>
        <taxon>Betaproteobacteria</taxon>
        <taxon>Burkholderiales</taxon>
        <taxon>Comamonadaceae</taxon>
        <taxon>Acidovorax</taxon>
    </lineage>
</organism>
<comment type="caution">
    <text evidence="2">The sequence shown here is derived from an EMBL/GenBank/DDBJ whole genome shotgun (WGS) entry which is preliminary data.</text>
</comment>
<accession>A0A7X0PL66</accession>
<dbReference type="PANTHER" id="PTHR42928">
    <property type="entry name" value="TRICARBOXYLATE-BINDING PROTEIN"/>
    <property type="match status" value="1"/>
</dbReference>
<evidence type="ECO:0000313" key="2">
    <source>
        <dbReference type="EMBL" id="MBB6563861.1"/>
    </source>
</evidence>